<evidence type="ECO:0000256" key="3">
    <source>
        <dbReference type="ARBA" id="ARBA00022989"/>
    </source>
</evidence>
<dbReference type="GO" id="GO:0016020">
    <property type="term" value="C:membrane"/>
    <property type="evidence" value="ECO:0007669"/>
    <property type="project" value="UniProtKB-SubCell"/>
</dbReference>
<dbReference type="Proteomes" id="UP000750711">
    <property type="component" value="Unassembled WGS sequence"/>
</dbReference>
<feature type="compositionally biased region" description="Basic residues" evidence="5">
    <location>
        <begin position="1"/>
        <end position="10"/>
    </location>
</feature>
<feature type="compositionally biased region" description="Polar residues" evidence="5">
    <location>
        <begin position="353"/>
        <end position="363"/>
    </location>
</feature>
<evidence type="ECO:0000256" key="5">
    <source>
        <dbReference type="SAM" id="MobiDB-lite"/>
    </source>
</evidence>
<comment type="subcellular location">
    <subcellularLocation>
        <location evidence="1">Membrane</location>
        <topology evidence="1">Single-pass membrane protein</topology>
    </subcellularLocation>
</comment>
<reference evidence="7" key="1">
    <citation type="submission" date="2021-03" db="EMBL/GenBank/DDBJ databases">
        <title>Comparative genomics and phylogenomic investigation of the class Geoglossomycetes provide insights into ecological specialization and systematics.</title>
        <authorList>
            <person name="Melie T."/>
            <person name="Pirro S."/>
            <person name="Miller A.N."/>
            <person name="Quandt A."/>
        </authorList>
    </citation>
    <scope>NUCLEOTIDE SEQUENCE</scope>
    <source>
        <strain evidence="7">CAQ_001_2017</strain>
    </source>
</reference>
<evidence type="ECO:0000256" key="1">
    <source>
        <dbReference type="ARBA" id="ARBA00004167"/>
    </source>
</evidence>
<evidence type="ECO:0000256" key="4">
    <source>
        <dbReference type="ARBA" id="ARBA00023136"/>
    </source>
</evidence>
<keyword evidence="2 6" id="KW-0812">Transmembrane</keyword>
<evidence type="ECO:0000256" key="6">
    <source>
        <dbReference type="SAM" id="Phobius"/>
    </source>
</evidence>
<comment type="caution">
    <text evidence="7">The sequence shown here is derived from an EMBL/GenBank/DDBJ whole genome shotgun (WGS) entry which is preliminary data.</text>
</comment>
<sequence length="473" mass="48206">MEHPSKRQRLSRAAGNGGAIGADSKGNGGSTESHVANTDDDEAMEHRRPRFGEPHATGPAILRHRTPRIAKAPSVDQAGAAIGTRQRELRRRLAQDSLALDPSTLDSPALDSPVSVTEIVSISVAVADVDAGSTQEETTSSTTTSSDPGLQLPTVPSVPAFPTFTLPTVPAYPFTSTSSPTLSPTSSPSFPSFGNSTSIGLGCNCTTTASSNSTLVTSTSLLNSTTTSTTFTTSSTEASTTSSTETGISTSTESSGGNLGGGGPATSTGANSTPTSGAGPGSGTGLSVQKPAVIGGIVGGLAGIALILILMLLIIRSKKEKMRRYDLEPASNPANRVSSTPSDPAGLLRRFRPSQQPVETSEITPPGERGFYKVSGRKIPPVLGGGGGDGFGGGYDETPGPGPPGGRGVIESSGSIVAIRPSPARTPVVSHSPTRESSQGRLPRPPRSPFRDGLGRSHPSEDGSKASRFVEDV</sequence>
<evidence type="ECO:0000313" key="8">
    <source>
        <dbReference type="Proteomes" id="UP000750711"/>
    </source>
</evidence>
<dbReference type="AlphaFoldDB" id="A0A9P8L923"/>
<organism evidence="7 8">
    <name type="scientific">Trichoglossum hirsutum</name>
    <dbReference type="NCBI Taxonomy" id="265104"/>
    <lineage>
        <taxon>Eukaryota</taxon>
        <taxon>Fungi</taxon>
        <taxon>Dikarya</taxon>
        <taxon>Ascomycota</taxon>
        <taxon>Pezizomycotina</taxon>
        <taxon>Geoglossomycetes</taxon>
        <taxon>Geoglossales</taxon>
        <taxon>Geoglossaceae</taxon>
        <taxon>Trichoglossum</taxon>
    </lineage>
</organism>
<feature type="region of interest" description="Disordered" evidence="5">
    <location>
        <begin position="130"/>
        <end position="156"/>
    </location>
</feature>
<name>A0A9P8L923_9PEZI</name>
<feature type="compositionally biased region" description="Low complexity" evidence="5">
    <location>
        <begin position="130"/>
        <end position="146"/>
    </location>
</feature>
<keyword evidence="8" id="KW-1185">Reference proteome</keyword>
<dbReference type="GO" id="GO:0071944">
    <property type="term" value="C:cell periphery"/>
    <property type="evidence" value="ECO:0007669"/>
    <property type="project" value="UniProtKB-ARBA"/>
</dbReference>
<dbReference type="PANTHER" id="PTHR15549">
    <property type="entry name" value="PAIRED IMMUNOGLOBULIN-LIKE TYPE 2 RECEPTOR"/>
    <property type="match status" value="1"/>
</dbReference>
<feature type="region of interest" description="Disordered" evidence="5">
    <location>
        <begin position="1"/>
        <end position="81"/>
    </location>
</feature>
<keyword evidence="4 6" id="KW-0472">Membrane</keyword>
<feature type="compositionally biased region" description="Low complexity" evidence="5">
    <location>
        <begin position="226"/>
        <end position="256"/>
    </location>
</feature>
<feature type="compositionally biased region" description="Polar residues" evidence="5">
    <location>
        <begin position="332"/>
        <end position="342"/>
    </location>
</feature>
<feature type="transmembrane region" description="Helical" evidence="6">
    <location>
        <begin position="292"/>
        <end position="315"/>
    </location>
</feature>
<accession>A0A9P8L923</accession>
<keyword evidence="3 6" id="KW-1133">Transmembrane helix</keyword>
<feature type="compositionally biased region" description="Polar residues" evidence="5">
    <location>
        <begin position="429"/>
        <end position="440"/>
    </location>
</feature>
<evidence type="ECO:0008006" key="9">
    <source>
        <dbReference type="Google" id="ProtNLM"/>
    </source>
</evidence>
<proteinExistence type="predicted"/>
<feature type="region of interest" description="Disordered" evidence="5">
    <location>
        <begin position="326"/>
        <end position="473"/>
    </location>
</feature>
<feature type="compositionally biased region" description="Basic and acidic residues" evidence="5">
    <location>
        <begin position="449"/>
        <end position="473"/>
    </location>
</feature>
<evidence type="ECO:0000256" key="2">
    <source>
        <dbReference type="ARBA" id="ARBA00022692"/>
    </source>
</evidence>
<feature type="compositionally biased region" description="Low complexity" evidence="5">
    <location>
        <begin position="265"/>
        <end position="277"/>
    </location>
</feature>
<feature type="region of interest" description="Disordered" evidence="5">
    <location>
        <begin position="226"/>
        <end position="283"/>
    </location>
</feature>
<feature type="compositionally biased region" description="Basic and acidic residues" evidence="5">
    <location>
        <begin position="44"/>
        <end position="53"/>
    </location>
</feature>
<protein>
    <recommendedName>
        <fullName evidence="9">Mid2 domain-containing protein</fullName>
    </recommendedName>
</protein>
<gene>
    <name evidence="7" type="ORF">GP486_005514</name>
</gene>
<evidence type="ECO:0000313" key="7">
    <source>
        <dbReference type="EMBL" id="KAH0556695.1"/>
    </source>
</evidence>
<dbReference type="InterPro" id="IPR051694">
    <property type="entry name" value="Immunoregulatory_rcpt-like"/>
</dbReference>
<feature type="compositionally biased region" description="Gly residues" evidence="5">
    <location>
        <begin position="383"/>
        <end position="395"/>
    </location>
</feature>
<dbReference type="EMBL" id="JAGHQM010001043">
    <property type="protein sequence ID" value="KAH0556695.1"/>
    <property type="molecule type" value="Genomic_DNA"/>
</dbReference>
<dbReference type="PANTHER" id="PTHR15549:SF26">
    <property type="entry name" value="AXIAL BUDDING PATTERN PROTEIN 2-RELATED"/>
    <property type="match status" value="1"/>
</dbReference>